<dbReference type="Pfam" id="PF04449">
    <property type="entry name" value="Fimbrial_CS1"/>
    <property type="match status" value="1"/>
</dbReference>
<feature type="chain" id="PRO_5044691520" evidence="1">
    <location>
        <begin position="21"/>
        <end position="159"/>
    </location>
</feature>
<dbReference type="Proteomes" id="UP000615613">
    <property type="component" value="Chromosome"/>
</dbReference>
<dbReference type="KEGG" id="ptrt:HU722_0006665"/>
<reference evidence="3" key="2">
    <citation type="submission" date="2021-06" db="EMBL/GenBank/DDBJ databases">
        <title>Updating the genus Pseudomonas: Description of 43 new species and partition of the Pseudomonas putida group.</title>
        <authorList>
            <person name="Girard L."/>
            <person name="Lood C."/>
            <person name="Vandamme P."/>
            <person name="Rokni-Zadeh H."/>
            <person name="van Noort V."/>
            <person name="Hofte M."/>
            <person name="Lavigne R."/>
            <person name="De Mot R."/>
        </authorList>
    </citation>
    <scope>NUCLEOTIDE SEQUENCE</scope>
    <source>
        <strain evidence="3">SWRI145</strain>
    </source>
</reference>
<dbReference type="InterPro" id="IPR007540">
    <property type="entry name" value="Fimbrial_CS1-type"/>
</dbReference>
<dbReference type="EMBL" id="CP077084">
    <property type="protein sequence ID" value="QXH85146.1"/>
    <property type="molecule type" value="Genomic_DNA"/>
</dbReference>
<keyword evidence="4" id="KW-1185">Reference proteome</keyword>
<evidence type="ECO:0000313" key="3">
    <source>
        <dbReference type="EMBL" id="QXH85146.1"/>
    </source>
</evidence>
<accession>A0A8H9YXL0</accession>
<reference evidence="2" key="1">
    <citation type="journal article" date="2020" name="Microorganisms">
        <title>Reliable Identification of Environmental Pseudomonas Isolates Using the rpoD Gene.</title>
        <authorList>
            <consortium name="The Broad Institute Genome Sequencing Platform"/>
            <person name="Girard L."/>
            <person name="Lood C."/>
            <person name="Rokni-Zadeh H."/>
            <person name="van Noort V."/>
            <person name="Lavigne R."/>
            <person name="De Mot R."/>
        </authorList>
    </citation>
    <scope>NUCLEOTIDE SEQUENCE [LARGE SCALE GENOMIC DNA]</scope>
    <source>
        <strain evidence="2">SWRI145</strain>
    </source>
</reference>
<dbReference type="AlphaFoldDB" id="A0A8H9YXL0"/>
<organism evidence="2">
    <name type="scientific">Pseudomonas tritici</name>
    <dbReference type="NCBI Taxonomy" id="2745518"/>
    <lineage>
        <taxon>Bacteria</taxon>
        <taxon>Pseudomonadati</taxon>
        <taxon>Pseudomonadota</taxon>
        <taxon>Gammaproteobacteria</taxon>
        <taxon>Pseudomonadales</taxon>
        <taxon>Pseudomonadaceae</taxon>
        <taxon>Pseudomonas</taxon>
    </lineage>
</organism>
<evidence type="ECO:0000313" key="2">
    <source>
        <dbReference type="EMBL" id="MBC3295722.1"/>
    </source>
</evidence>
<keyword evidence="1" id="KW-0732">Signal</keyword>
<feature type="signal peptide" evidence="1">
    <location>
        <begin position="1"/>
        <end position="20"/>
    </location>
</feature>
<dbReference type="RefSeq" id="WP_065872574.1">
    <property type="nucleotide sequence ID" value="NZ_CP077084.1"/>
</dbReference>
<proteinExistence type="predicted"/>
<evidence type="ECO:0000256" key="1">
    <source>
        <dbReference type="SAM" id="SignalP"/>
    </source>
</evidence>
<dbReference type="EMBL" id="JABWQF010000021">
    <property type="protein sequence ID" value="MBC3295722.1"/>
    <property type="molecule type" value="Genomic_DNA"/>
</dbReference>
<sequence>MFNRLTCAALAVACLQPLQAAVERETFEVFAEIPSQDFYVLPMDPQLVHRENPLHYNPVSSELSPLRAEYEVKNIGGSIEARLEQMPSLSNGTDRIDLQVRFNNQPLGLTSVEVVSAAEAKPGRRVALDIRAIKPDDDYRAGHYFGTVQMVFDAIAPRL</sequence>
<protein>
    <submittedName>
        <fullName evidence="2">Adhesin</fullName>
    </submittedName>
</protein>
<name>A0A8H9YXL0_9PSED</name>
<gene>
    <name evidence="3" type="ORF">HU722_0006665</name>
    <name evidence="2" type="ORF">HU722_29755</name>
</gene>
<evidence type="ECO:0000313" key="4">
    <source>
        <dbReference type="Proteomes" id="UP000615613"/>
    </source>
</evidence>
<dbReference type="Gene3D" id="2.60.40.2040">
    <property type="entry name" value="CFA/I fimbrial subunit E, pilin domain"/>
    <property type="match status" value="1"/>
</dbReference>
<dbReference type="GO" id="GO:0009289">
    <property type="term" value="C:pilus"/>
    <property type="evidence" value="ECO:0007669"/>
    <property type="project" value="InterPro"/>
</dbReference>